<sequence>MQADFGTSRVRTSAEIDANCKVDHEIVGKESFFSFADGMVSLHFTDEYAFRNFMSEAVKVLSVLGLNDFSDVTNAVD</sequence>
<name>A0A543JCK1_9PSEU</name>
<comment type="caution">
    <text evidence="1">The sequence shown here is derived from an EMBL/GenBank/DDBJ whole genome shotgun (WGS) entry which is preliminary data.</text>
</comment>
<proteinExistence type="predicted"/>
<accession>A0A543JCK1</accession>
<gene>
    <name evidence="1" type="ORF">FHX81_2925</name>
</gene>
<dbReference type="AlphaFoldDB" id="A0A543JCK1"/>
<dbReference type="EMBL" id="VFPP01000001">
    <property type="protein sequence ID" value="TQM80588.1"/>
    <property type="molecule type" value="Genomic_DNA"/>
</dbReference>
<protein>
    <submittedName>
        <fullName evidence="1">Uncharacterized protein</fullName>
    </submittedName>
</protein>
<reference evidence="1 2" key="1">
    <citation type="submission" date="2019-06" db="EMBL/GenBank/DDBJ databases">
        <title>Sequencing the genomes of 1000 actinobacteria strains.</title>
        <authorList>
            <person name="Klenk H.-P."/>
        </authorList>
    </citation>
    <scope>NUCLEOTIDE SEQUENCE [LARGE SCALE GENOMIC DNA]</scope>
    <source>
        <strain evidence="1 2">DSM 45456</strain>
    </source>
</reference>
<organism evidence="1 2">
    <name type="scientific">Saccharothrix saharensis</name>
    <dbReference type="NCBI Taxonomy" id="571190"/>
    <lineage>
        <taxon>Bacteria</taxon>
        <taxon>Bacillati</taxon>
        <taxon>Actinomycetota</taxon>
        <taxon>Actinomycetes</taxon>
        <taxon>Pseudonocardiales</taxon>
        <taxon>Pseudonocardiaceae</taxon>
        <taxon>Saccharothrix</taxon>
    </lineage>
</organism>
<dbReference type="Proteomes" id="UP000316628">
    <property type="component" value="Unassembled WGS sequence"/>
</dbReference>
<evidence type="ECO:0000313" key="2">
    <source>
        <dbReference type="Proteomes" id="UP000316628"/>
    </source>
</evidence>
<keyword evidence="2" id="KW-1185">Reference proteome</keyword>
<evidence type="ECO:0000313" key="1">
    <source>
        <dbReference type="EMBL" id="TQM80588.1"/>
    </source>
</evidence>